<dbReference type="Gene3D" id="2.40.400.10">
    <property type="entry name" value="Acetoacetate decarboxylase-like"/>
    <property type="match status" value="1"/>
</dbReference>
<sequence>MKEKSKPKQSLWDDSHRLWPLPRLPWTMKQTWNDLLFAHYPIKMEVLKKLVPEVLPLDSYNGMCWIGIVPFHMTGIRLRGMSPVPGTDRFPELNVRTYVTVAGKPGVYFFSLDAANRLAVEVAKKIYHLPYVYADMKVNRNGEGIHYESRRRSSLDAQFIGEYRPISEPYYAIKGSFDEWITERYCLYTLNNKGFPLRCDILHKPWVLQDAEAEISHNTMLSSQGIQVESEKPILHFSKTIDVRMWPLVRAE</sequence>
<evidence type="ECO:0000313" key="1">
    <source>
        <dbReference type="EMBL" id="QQT00793.1"/>
    </source>
</evidence>
<dbReference type="AlphaFoldDB" id="A0A974S0W5"/>
<dbReference type="PANTHER" id="PTHR39186">
    <property type="entry name" value="DUF2071 FAMILY PROTEIN"/>
    <property type="match status" value="1"/>
</dbReference>
<dbReference type="PANTHER" id="PTHR39186:SF1">
    <property type="entry name" value="DUF2071 DOMAIN-CONTAINING PROTEIN"/>
    <property type="match status" value="1"/>
</dbReference>
<accession>A0A974S0W5</accession>
<reference evidence="1 2" key="1">
    <citation type="submission" date="2021-01" db="EMBL/GenBank/DDBJ databases">
        <title>FDA dAtabase for Regulatory Grade micrObial Sequences (FDA-ARGOS): Supporting development and validation of Infectious Disease Dx tests.</title>
        <authorList>
            <person name="Nelson B."/>
            <person name="Plummer A."/>
            <person name="Tallon L."/>
            <person name="Sadzewicz L."/>
            <person name="Zhao X."/>
            <person name="Boylan J."/>
            <person name="Ott S."/>
            <person name="Bowen H."/>
            <person name="Vavikolanu K."/>
            <person name="Mehta A."/>
            <person name="Aluvathingal J."/>
            <person name="Nadendla S."/>
            <person name="Myers T."/>
            <person name="Yan Y."/>
            <person name="Sichtig H."/>
        </authorList>
    </citation>
    <scope>NUCLEOTIDE SEQUENCE [LARGE SCALE GENOMIC DNA]</scope>
    <source>
        <strain evidence="1 2">FDAARGOS_1161</strain>
    </source>
</reference>
<proteinExistence type="predicted"/>
<dbReference type="SUPFAM" id="SSF160104">
    <property type="entry name" value="Acetoacetate decarboxylase-like"/>
    <property type="match status" value="1"/>
</dbReference>
<keyword evidence="2" id="KW-1185">Reference proteome</keyword>
<dbReference type="InterPro" id="IPR023375">
    <property type="entry name" value="ADC_dom_sf"/>
</dbReference>
<dbReference type="InterPro" id="IPR018644">
    <property type="entry name" value="DUF2071"/>
</dbReference>
<dbReference type="Pfam" id="PF09844">
    <property type="entry name" value="DUF2071"/>
    <property type="match status" value="1"/>
</dbReference>
<organism evidence="1 2">
    <name type="scientific">Peribacillus psychrosaccharolyticus</name>
    <name type="common">Bacillus psychrosaccharolyticus</name>
    <dbReference type="NCBI Taxonomy" id="1407"/>
    <lineage>
        <taxon>Bacteria</taxon>
        <taxon>Bacillati</taxon>
        <taxon>Bacillota</taxon>
        <taxon>Bacilli</taxon>
        <taxon>Bacillales</taxon>
        <taxon>Bacillaceae</taxon>
        <taxon>Peribacillus</taxon>
    </lineage>
</organism>
<evidence type="ECO:0000313" key="2">
    <source>
        <dbReference type="Proteomes" id="UP000595254"/>
    </source>
</evidence>
<dbReference type="EMBL" id="CP068053">
    <property type="protein sequence ID" value="QQT00793.1"/>
    <property type="molecule type" value="Genomic_DNA"/>
</dbReference>
<dbReference type="RefSeq" id="WP_040374372.1">
    <property type="nucleotide sequence ID" value="NZ_CP068053.1"/>
</dbReference>
<name>A0A974S0W5_PERPY</name>
<dbReference type="Proteomes" id="UP000595254">
    <property type="component" value="Chromosome"/>
</dbReference>
<protein>
    <submittedName>
        <fullName evidence="1">DUF2071 domain-containing protein</fullName>
    </submittedName>
</protein>
<dbReference type="KEGG" id="ppsr:I6J18_02385"/>
<gene>
    <name evidence="1" type="ORF">I6J18_02385</name>
</gene>